<sequence>WVLVLFRVVITCAAFICRERQQPSRFSPSTGCSVLLSQPRWGRSGCLNSKTTKPLVAGALSLSIHLQILFISPEES</sequence>
<reference evidence="1 2" key="1">
    <citation type="journal article" date="2014" name="Agronomy (Basel)">
        <title>A Draft Genome Sequence for Ensete ventricosum, the Drought-Tolerant Tree Against Hunger.</title>
        <authorList>
            <person name="Harrison J."/>
            <person name="Moore K.A."/>
            <person name="Paszkiewicz K."/>
            <person name="Jones T."/>
            <person name="Grant M."/>
            <person name="Ambacheew D."/>
            <person name="Muzemil S."/>
            <person name="Studholme D.J."/>
        </authorList>
    </citation>
    <scope>NUCLEOTIDE SEQUENCE [LARGE SCALE GENOMIC DNA]</scope>
</reference>
<accession>A0A427AU12</accession>
<gene>
    <name evidence="1" type="ORF">B296_00024992</name>
</gene>
<evidence type="ECO:0000313" key="2">
    <source>
        <dbReference type="Proteomes" id="UP000287651"/>
    </source>
</evidence>
<protein>
    <submittedName>
        <fullName evidence="1">Uncharacterized protein</fullName>
    </submittedName>
</protein>
<evidence type="ECO:0000313" key="1">
    <source>
        <dbReference type="EMBL" id="RRT79685.1"/>
    </source>
</evidence>
<organism evidence="1 2">
    <name type="scientific">Ensete ventricosum</name>
    <name type="common">Abyssinian banana</name>
    <name type="synonym">Musa ensete</name>
    <dbReference type="NCBI Taxonomy" id="4639"/>
    <lineage>
        <taxon>Eukaryota</taxon>
        <taxon>Viridiplantae</taxon>
        <taxon>Streptophyta</taxon>
        <taxon>Embryophyta</taxon>
        <taxon>Tracheophyta</taxon>
        <taxon>Spermatophyta</taxon>
        <taxon>Magnoliopsida</taxon>
        <taxon>Liliopsida</taxon>
        <taxon>Zingiberales</taxon>
        <taxon>Musaceae</taxon>
        <taxon>Ensete</taxon>
    </lineage>
</organism>
<name>A0A427AU12_ENSVE</name>
<dbReference type="Proteomes" id="UP000287651">
    <property type="component" value="Unassembled WGS sequence"/>
</dbReference>
<proteinExistence type="predicted"/>
<feature type="non-terminal residue" evidence="1">
    <location>
        <position position="1"/>
    </location>
</feature>
<dbReference type="AlphaFoldDB" id="A0A427AU12"/>
<comment type="caution">
    <text evidence="1">The sequence shown here is derived from an EMBL/GenBank/DDBJ whole genome shotgun (WGS) entry which is preliminary data.</text>
</comment>
<dbReference type="EMBL" id="AMZH03001335">
    <property type="protein sequence ID" value="RRT79685.1"/>
    <property type="molecule type" value="Genomic_DNA"/>
</dbReference>